<feature type="transmembrane region" description="Helical" evidence="6">
    <location>
        <begin position="64"/>
        <end position="90"/>
    </location>
</feature>
<feature type="transmembrane region" description="Helical" evidence="6">
    <location>
        <begin position="170"/>
        <end position="192"/>
    </location>
</feature>
<evidence type="ECO:0000256" key="4">
    <source>
        <dbReference type="ARBA" id="ARBA00022989"/>
    </source>
</evidence>
<evidence type="ECO:0000256" key="3">
    <source>
        <dbReference type="ARBA" id="ARBA00022692"/>
    </source>
</evidence>
<dbReference type="RefSeq" id="WP_344913390.1">
    <property type="nucleotide sequence ID" value="NZ_BAABDL010000127.1"/>
</dbReference>
<dbReference type="EMBL" id="BAABDL010000127">
    <property type="protein sequence ID" value="GAA4078099.1"/>
    <property type="molecule type" value="Genomic_DNA"/>
</dbReference>
<organism evidence="7 8">
    <name type="scientific">Amphibacillus indicireducens</name>
    <dbReference type="NCBI Taxonomy" id="1076330"/>
    <lineage>
        <taxon>Bacteria</taxon>
        <taxon>Bacillati</taxon>
        <taxon>Bacillota</taxon>
        <taxon>Bacilli</taxon>
        <taxon>Bacillales</taxon>
        <taxon>Bacillaceae</taxon>
        <taxon>Amphibacillus</taxon>
    </lineage>
</organism>
<feature type="transmembrane region" description="Helical" evidence="6">
    <location>
        <begin position="256"/>
        <end position="278"/>
    </location>
</feature>
<dbReference type="InterPro" id="IPR002549">
    <property type="entry name" value="AI-2E-like"/>
</dbReference>
<evidence type="ECO:0000256" key="5">
    <source>
        <dbReference type="ARBA" id="ARBA00023136"/>
    </source>
</evidence>
<keyword evidence="8" id="KW-1185">Reference proteome</keyword>
<comment type="subcellular location">
    <subcellularLocation>
        <location evidence="1">Membrane</location>
        <topology evidence="1">Multi-pass membrane protein</topology>
    </subcellularLocation>
</comment>
<dbReference type="PANTHER" id="PTHR21716:SF68">
    <property type="entry name" value="TRANSPORT PROTEIN YTVI-RELATED"/>
    <property type="match status" value="1"/>
</dbReference>
<feature type="transmembrane region" description="Helical" evidence="6">
    <location>
        <begin position="231"/>
        <end position="250"/>
    </location>
</feature>
<accession>A0ABP7W0K7</accession>
<dbReference type="PANTHER" id="PTHR21716">
    <property type="entry name" value="TRANSMEMBRANE PROTEIN"/>
    <property type="match status" value="1"/>
</dbReference>
<feature type="transmembrane region" description="Helical" evidence="6">
    <location>
        <begin position="290"/>
        <end position="310"/>
    </location>
</feature>
<keyword evidence="3 6" id="KW-0812">Transmembrane</keyword>
<reference evidence="8" key="1">
    <citation type="journal article" date="2019" name="Int. J. Syst. Evol. Microbiol.">
        <title>The Global Catalogue of Microorganisms (GCM) 10K type strain sequencing project: providing services to taxonomists for standard genome sequencing and annotation.</title>
        <authorList>
            <consortium name="The Broad Institute Genomics Platform"/>
            <consortium name="The Broad Institute Genome Sequencing Center for Infectious Disease"/>
            <person name="Wu L."/>
            <person name="Ma J."/>
        </authorList>
    </citation>
    <scope>NUCLEOTIDE SEQUENCE [LARGE SCALE GENOMIC DNA]</scope>
    <source>
        <strain evidence="8">JCM 17250</strain>
    </source>
</reference>
<gene>
    <name evidence="7" type="primary">ytvI_2</name>
    <name evidence="7" type="ORF">GCM10022410_23400</name>
</gene>
<evidence type="ECO:0000256" key="6">
    <source>
        <dbReference type="SAM" id="Phobius"/>
    </source>
</evidence>
<keyword evidence="4 6" id="KW-1133">Transmembrane helix</keyword>
<evidence type="ECO:0000256" key="1">
    <source>
        <dbReference type="ARBA" id="ARBA00004141"/>
    </source>
</evidence>
<keyword evidence="5 6" id="KW-0472">Membrane</keyword>
<evidence type="ECO:0000256" key="2">
    <source>
        <dbReference type="ARBA" id="ARBA00009773"/>
    </source>
</evidence>
<sequence length="374" mass="43098">MELTGDFIAIWLRVLIVILIISGIGLTIYLVINYLFVFVIVVGLSALLQKPIQLIEDKLKLNRTLAIIICLITLFLIVSISLSLVLIYLIDLFDSIIIQFPVYFQVVVEHIKIWIEYFTENTLLNVELFLNRFDYDLAENLIKLIDNLYHVVIATSQKLANHFIPFVTDLIVQTVEITSTTIIVTILTILLCKDWKAYQQRLVNWLPKKISQISRLFCRYFIKISWGYIKAQLIVTSVTIVVLIIGFYFLKIDRAFTLGIVVGLIDFIPIIGVGLLLWPWIIYCLITRQFIIAIELSIIYLIIVGVRQFLEPKLVSEQIGMNALFVISIGYLCFLSFGLFGVLFTPIMLITIQAIKLSQLDQMVYRYIRFGRTP</sequence>
<protein>
    <submittedName>
        <fullName evidence="7">Sporulation integral membrane protein YtvI</fullName>
    </submittedName>
</protein>
<comment type="similarity">
    <text evidence="2">Belongs to the autoinducer-2 exporter (AI-2E) (TC 2.A.86) family.</text>
</comment>
<name>A0ABP7W0K7_9BACI</name>
<feature type="transmembrane region" description="Helical" evidence="6">
    <location>
        <begin position="7"/>
        <end position="28"/>
    </location>
</feature>
<feature type="transmembrane region" description="Helical" evidence="6">
    <location>
        <begin position="322"/>
        <end position="350"/>
    </location>
</feature>
<comment type="caution">
    <text evidence="7">The sequence shown here is derived from an EMBL/GenBank/DDBJ whole genome shotgun (WGS) entry which is preliminary data.</text>
</comment>
<evidence type="ECO:0000313" key="8">
    <source>
        <dbReference type="Proteomes" id="UP001501734"/>
    </source>
</evidence>
<dbReference type="Proteomes" id="UP001501734">
    <property type="component" value="Unassembled WGS sequence"/>
</dbReference>
<dbReference type="Pfam" id="PF01594">
    <property type="entry name" value="AI-2E_transport"/>
    <property type="match status" value="1"/>
</dbReference>
<proteinExistence type="inferred from homology"/>
<evidence type="ECO:0000313" key="7">
    <source>
        <dbReference type="EMBL" id="GAA4078099.1"/>
    </source>
</evidence>